<feature type="signal peptide" evidence="1">
    <location>
        <begin position="1"/>
        <end position="22"/>
    </location>
</feature>
<name>A0A7M4FYW3_CROPO</name>
<dbReference type="AlphaFoldDB" id="A0A7M4FYW3"/>
<evidence type="ECO:0000256" key="1">
    <source>
        <dbReference type="SAM" id="SignalP"/>
    </source>
</evidence>
<protein>
    <submittedName>
        <fullName evidence="2">Uncharacterized protein</fullName>
    </submittedName>
</protein>
<dbReference type="Proteomes" id="UP000594220">
    <property type="component" value="Unplaced"/>
</dbReference>
<reference evidence="2" key="2">
    <citation type="submission" date="2025-09" db="UniProtKB">
        <authorList>
            <consortium name="Ensembl"/>
        </authorList>
    </citation>
    <scope>IDENTIFICATION</scope>
</reference>
<dbReference type="Ensembl" id="ENSCPRT00005020869.1">
    <property type="protein sequence ID" value="ENSCPRP00005017834.1"/>
    <property type="gene ID" value="ENSCPRG00005012423.1"/>
</dbReference>
<proteinExistence type="predicted"/>
<evidence type="ECO:0000313" key="2">
    <source>
        <dbReference type="Ensembl" id="ENSCPRP00005017834.1"/>
    </source>
</evidence>
<feature type="chain" id="PRO_5029574521" evidence="1">
    <location>
        <begin position="23"/>
        <end position="134"/>
    </location>
</feature>
<evidence type="ECO:0000313" key="3">
    <source>
        <dbReference type="Proteomes" id="UP000594220"/>
    </source>
</evidence>
<dbReference type="OMA" id="QSACLLF"/>
<accession>A0A7M4FYW3</accession>
<dbReference type="Gene3D" id="2.60.40.1930">
    <property type="match status" value="2"/>
</dbReference>
<dbReference type="GeneTree" id="ENSGT00940000158779"/>
<keyword evidence="1" id="KW-0732">Signal</keyword>
<reference evidence="2" key="1">
    <citation type="submission" date="2025-08" db="UniProtKB">
        <authorList>
            <consortium name="Ensembl"/>
        </authorList>
    </citation>
    <scope>IDENTIFICATION</scope>
</reference>
<sequence>HRHTHTHTLRWVSTLFILSASGQTDTSTLSLLGNPQSACLLFYNLREPVALNIILEYNETLRDLTYHLLTSTFISFQVPPAGSRPLAFITFSVTGATIKLSERRSVAIQNTDNIVFVQTDKPIYKPGQKGEEGT</sequence>
<organism evidence="2 3">
    <name type="scientific">Crocodylus porosus</name>
    <name type="common">Saltwater crocodile</name>
    <name type="synonym">Estuarine crocodile</name>
    <dbReference type="NCBI Taxonomy" id="8502"/>
    <lineage>
        <taxon>Eukaryota</taxon>
        <taxon>Metazoa</taxon>
        <taxon>Chordata</taxon>
        <taxon>Craniata</taxon>
        <taxon>Vertebrata</taxon>
        <taxon>Euteleostomi</taxon>
        <taxon>Archelosauria</taxon>
        <taxon>Archosauria</taxon>
        <taxon>Crocodylia</taxon>
        <taxon>Longirostres</taxon>
        <taxon>Crocodylidae</taxon>
        <taxon>Crocodylus</taxon>
    </lineage>
</organism>
<keyword evidence="3" id="KW-1185">Reference proteome</keyword>